<dbReference type="PANTHER" id="PTHR36837:SF2">
    <property type="entry name" value="POLY(3-HYDROXYALKANOATE) POLYMERASE SUBUNIT PHAC"/>
    <property type="match status" value="1"/>
</dbReference>
<dbReference type="eggNOG" id="COG3243">
    <property type="taxonomic scope" value="Bacteria"/>
</dbReference>
<gene>
    <name evidence="2" type="ORF">GOEFS_036_00400</name>
</gene>
<dbReference type="PANTHER" id="PTHR36837">
    <property type="entry name" value="POLY(3-HYDROXYALKANOATE) POLYMERASE SUBUNIT PHAC"/>
    <property type="match status" value="1"/>
</dbReference>
<dbReference type="Gene3D" id="3.40.50.1820">
    <property type="entry name" value="alpha/beta hydrolase"/>
    <property type="match status" value="1"/>
</dbReference>
<dbReference type="EMBL" id="BAEH01000036">
    <property type="protein sequence ID" value="GAB17601.1"/>
    <property type="molecule type" value="Genomic_DNA"/>
</dbReference>
<keyword evidence="3" id="KW-1185">Reference proteome</keyword>
<name>H0QXQ0_9ACTN</name>
<dbReference type="InterPro" id="IPR029058">
    <property type="entry name" value="AB_hydrolase_fold"/>
</dbReference>
<evidence type="ECO:0000259" key="1">
    <source>
        <dbReference type="Pfam" id="PF12697"/>
    </source>
</evidence>
<dbReference type="Pfam" id="PF12697">
    <property type="entry name" value="Abhydrolase_6"/>
    <property type="match status" value="1"/>
</dbReference>
<dbReference type="GO" id="GO:0016787">
    <property type="term" value="F:hydrolase activity"/>
    <property type="evidence" value="ECO:0007669"/>
    <property type="project" value="UniProtKB-KW"/>
</dbReference>
<feature type="domain" description="AB hydrolase-1" evidence="1">
    <location>
        <begin position="82"/>
        <end position="364"/>
    </location>
</feature>
<evidence type="ECO:0000313" key="2">
    <source>
        <dbReference type="EMBL" id="GAB17601.1"/>
    </source>
</evidence>
<dbReference type="SUPFAM" id="SSF53474">
    <property type="entry name" value="alpha/beta-Hydrolases"/>
    <property type="match status" value="1"/>
</dbReference>
<dbReference type="InterPro" id="IPR051321">
    <property type="entry name" value="PHA/PHB_synthase"/>
</dbReference>
<accession>H0QXQ0</accession>
<dbReference type="InterPro" id="IPR000073">
    <property type="entry name" value="AB_hydrolase_1"/>
</dbReference>
<reference evidence="2 3" key="1">
    <citation type="submission" date="2011-12" db="EMBL/GenBank/DDBJ databases">
        <title>Whole genome shotgun sequence of Gordonia effusa NBRC 100432.</title>
        <authorList>
            <person name="Yoshida I."/>
            <person name="Takarada H."/>
            <person name="Hosoyama A."/>
            <person name="Tsuchikane K."/>
            <person name="Katsumata H."/>
            <person name="Yamazaki S."/>
            <person name="Fujita N."/>
        </authorList>
    </citation>
    <scope>NUCLEOTIDE SEQUENCE [LARGE SCALE GENOMIC DNA]</scope>
    <source>
        <strain evidence="2 3">NBRC 100432</strain>
    </source>
</reference>
<dbReference type="Proteomes" id="UP000035034">
    <property type="component" value="Unassembled WGS sequence"/>
</dbReference>
<organism evidence="2 3">
    <name type="scientific">Gordonia effusa NBRC 100432</name>
    <dbReference type="NCBI Taxonomy" id="1077974"/>
    <lineage>
        <taxon>Bacteria</taxon>
        <taxon>Bacillati</taxon>
        <taxon>Actinomycetota</taxon>
        <taxon>Actinomycetes</taxon>
        <taxon>Mycobacteriales</taxon>
        <taxon>Gordoniaceae</taxon>
        <taxon>Gordonia</taxon>
    </lineage>
</organism>
<dbReference type="STRING" id="1077974.GOEFS_036_00400"/>
<protein>
    <submittedName>
        <fullName evidence="2">Putative hydrolase</fullName>
    </submittedName>
</protein>
<evidence type="ECO:0000313" key="3">
    <source>
        <dbReference type="Proteomes" id="UP000035034"/>
    </source>
</evidence>
<proteinExistence type="predicted"/>
<keyword evidence="2" id="KW-0378">Hydrolase</keyword>
<comment type="caution">
    <text evidence="2">The sequence shown here is derived from an EMBL/GenBank/DDBJ whole genome shotgun (WGS) entry which is preliminary data.</text>
</comment>
<dbReference type="AlphaFoldDB" id="H0QXQ0"/>
<sequence length="386" mass="42190">MVSVDNGIDDIDLERRHMSQATASRTNDSDDLITTLGVGARNLWALTLGDGIGRSAGTDHTVLFDEKHRVLRRYGNTGGAPVLLVPPIAAPASCYDLSDEFSLVKHLRDVGRTPYVVDFGEIGYGDRGMGFEDFVFDIIPQAISRVLDDSDCDQVDLVAWSLGGTLSLLTAAAAAQRGETSIRSITAIATPLDYDALPGYREARALMRPNGGKAPLLPLRLLGGIPAPVVQVAYRATSWQRELRKPLFILQNLRNTRTLERMEVINRFQRTFPGYPGRLVEQMWEEFIYRNRLRTGELTIGEAELNFADIDVPVQLFGSHRDALCSWPAANHGVGLLTGSPRVEFETIESSHLGLLAGPDAVASTWPVIDEFLGSIDESVGSRGSA</sequence>